<dbReference type="SUPFAM" id="SSF46785">
    <property type="entry name" value="Winged helix' DNA-binding domain"/>
    <property type="match status" value="1"/>
</dbReference>
<dbReference type="InterPro" id="IPR032791">
    <property type="entry name" value="YhfZ_C"/>
</dbReference>
<organism evidence="3 4">
    <name type="scientific">Enterovibrio coralii</name>
    <dbReference type="NCBI Taxonomy" id="294935"/>
    <lineage>
        <taxon>Bacteria</taxon>
        <taxon>Pseudomonadati</taxon>
        <taxon>Pseudomonadota</taxon>
        <taxon>Gammaproteobacteria</taxon>
        <taxon>Vibrionales</taxon>
        <taxon>Vibrionaceae</taxon>
        <taxon>Enterovibrio</taxon>
    </lineage>
</organism>
<dbReference type="NCBIfam" id="NF041241">
    <property type="entry name" value="YhfZ_full"/>
    <property type="match status" value="1"/>
</dbReference>
<dbReference type="EMBL" id="LNTY01000034">
    <property type="protein sequence ID" value="KXF81645.1"/>
    <property type="molecule type" value="Genomic_DNA"/>
</dbReference>
<dbReference type="InterPro" id="IPR041444">
    <property type="entry name" value="HTH_41"/>
</dbReference>
<dbReference type="Gene3D" id="1.10.10.10">
    <property type="entry name" value="Winged helix-like DNA-binding domain superfamily/Winged helix DNA-binding domain"/>
    <property type="match status" value="1"/>
</dbReference>
<dbReference type="Pfam" id="PF14503">
    <property type="entry name" value="YhfZ_C"/>
    <property type="match status" value="1"/>
</dbReference>
<dbReference type="SUPFAM" id="SSF53850">
    <property type="entry name" value="Periplasmic binding protein-like II"/>
    <property type="match status" value="1"/>
</dbReference>
<evidence type="ECO:0000259" key="2">
    <source>
        <dbReference type="Pfam" id="PF14503"/>
    </source>
</evidence>
<dbReference type="OrthoDB" id="147067at2"/>
<dbReference type="InterPro" id="IPR036390">
    <property type="entry name" value="WH_DNA-bd_sf"/>
</dbReference>
<protein>
    <recommendedName>
        <fullName evidence="5">HTH gntR-type domain-containing protein</fullName>
    </recommendedName>
</protein>
<dbReference type="InterPro" id="IPR036388">
    <property type="entry name" value="WH-like_DNA-bd_sf"/>
</dbReference>
<sequence>MPHLYISKEGSAIINIARYLITTEVEERLRTIDSLSDEFHVSVGFIQKALTTLESDGAIKLRKQGRNGTFIDSLDYDTLVKKAGFSHLVCAMPLPYTKHYEGLASGLKAQMGHLPLYFAHMRGADARAECLKKGTYDIAIMSKLAAKAVGTGVKVAFDLGKQSYSVEHKLICRKGEENNIKKVGVDPSSPDQKILTEKAFPNHDVEVVEINYTDSLNLLKSGRIDAVVWLPDALDNKNDELTEVSLSHIPECQQASEAVILVSGESPYMRALVRKLLNVHALLEHQDAVIKGEIIPSY</sequence>
<dbReference type="STRING" id="294935.ATN88_02975"/>
<evidence type="ECO:0000259" key="1">
    <source>
        <dbReference type="Pfam" id="PF14502"/>
    </source>
</evidence>
<dbReference type="RefSeq" id="WP_067417071.1">
    <property type="nucleotide sequence ID" value="NZ_LNTY01000034.1"/>
</dbReference>
<dbReference type="AlphaFoldDB" id="A0A135I878"/>
<gene>
    <name evidence="3" type="ORF">ATN88_02975</name>
</gene>
<keyword evidence="4" id="KW-1185">Reference proteome</keyword>
<comment type="caution">
    <text evidence="3">The sequence shown here is derived from an EMBL/GenBank/DDBJ whole genome shotgun (WGS) entry which is preliminary data.</text>
</comment>
<dbReference type="Gene3D" id="3.40.190.10">
    <property type="entry name" value="Periplasmic binding protein-like II"/>
    <property type="match status" value="2"/>
</dbReference>
<reference evidence="3 4" key="1">
    <citation type="submission" date="2015-11" db="EMBL/GenBank/DDBJ databases">
        <title>Genomic Taxonomy of the Vibrionaceae.</title>
        <authorList>
            <person name="Gomez-Gil B."/>
            <person name="Enciso-Ibarra J."/>
        </authorList>
    </citation>
    <scope>NUCLEOTIDE SEQUENCE [LARGE SCALE GENOMIC DNA]</scope>
    <source>
        <strain evidence="3 4">CAIM 912</strain>
    </source>
</reference>
<feature type="domain" description="Uncharacterised protein YhfZ C-terminal" evidence="2">
    <location>
        <begin position="75"/>
        <end position="298"/>
    </location>
</feature>
<evidence type="ECO:0008006" key="5">
    <source>
        <dbReference type="Google" id="ProtNLM"/>
    </source>
</evidence>
<proteinExistence type="predicted"/>
<accession>A0A135I878</accession>
<dbReference type="Pfam" id="PF14502">
    <property type="entry name" value="HTH_41"/>
    <property type="match status" value="1"/>
</dbReference>
<evidence type="ECO:0000313" key="3">
    <source>
        <dbReference type="EMBL" id="KXF81645.1"/>
    </source>
</evidence>
<dbReference type="Proteomes" id="UP000070529">
    <property type="component" value="Unassembled WGS sequence"/>
</dbReference>
<name>A0A135I878_9GAMM</name>
<feature type="domain" description="YhfZ helix-turn-helix" evidence="1">
    <location>
        <begin position="27"/>
        <end position="71"/>
    </location>
</feature>
<evidence type="ECO:0000313" key="4">
    <source>
        <dbReference type="Proteomes" id="UP000070529"/>
    </source>
</evidence>